<accession>A0A5C1H7L9</accession>
<reference evidence="1" key="1">
    <citation type="journal article" date="2019" name="Genome Biol. Evol.">
        <title>Nephromyces represents a diverse and novel lineage of the Apicomplexa that has retained apicoplasts.</title>
        <authorList>
            <person name="Munoz-Gomez S.A."/>
            <person name="Durnin K."/>
            <person name="Eme L."/>
            <person name="Paight C."/>
            <person name="Lane C.E."/>
            <person name="Saffo M.B."/>
            <person name="Slamovits C.H."/>
        </authorList>
    </citation>
    <scope>NUCLEOTIDE SEQUENCE</scope>
    <source>
        <strain evidence="1">449</strain>
    </source>
</reference>
<gene>
    <name evidence="1" type="primary">orf88</name>
</gene>
<evidence type="ECO:0000313" key="1">
    <source>
        <dbReference type="EMBL" id="QEM01640.1"/>
    </source>
</evidence>
<name>A0A5C1H7L9_9APIC</name>
<dbReference type="EMBL" id="MK573202">
    <property type="protein sequence ID" value="QEM01640.1"/>
    <property type="molecule type" value="Genomic_DNA"/>
</dbReference>
<proteinExistence type="predicted"/>
<protein>
    <submittedName>
        <fullName evidence="1">Uncharacterized protein</fullName>
    </submittedName>
</protein>
<organism evidence="1">
    <name type="scientific">Nephromyces sp. ex Molgula occidentalis</name>
    <dbReference type="NCBI Taxonomy" id="2544991"/>
    <lineage>
        <taxon>Eukaryota</taxon>
        <taxon>Sar</taxon>
        <taxon>Alveolata</taxon>
        <taxon>Apicomplexa</taxon>
        <taxon>Aconoidasida</taxon>
        <taxon>Nephromycida</taxon>
        <taxon>Nephromyces</taxon>
    </lineage>
</organism>
<sequence>MIYKNISNKKFFYKTKQFKNKLSDLKIFPFYKKFKVEFLTLFFDKTKVMSYYTKGILIKKRKSNLFLKSTENIKIPLWSPKIKNIKIFF</sequence>
<dbReference type="AlphaFoldDB" id="A0A5C1H7L9"/>